<dbReference type="STRING" id="478820.A0A196SPV2"/>
<dbReference type="Pfam" id="PF04078">
    <property type="entry name" value="Rcd1"/>
    <property type="match status" value="1"/>
</dbReference>
<organism evidence="2 3">
    <name type="scientific">Blastocystis sp. subtype 1 (strain ATCC 50177 / NandII)</name>
    <dbReference type="NCBI Taxonomy" id="478820"/>
    <lineage>
        <taxon>Eukaryota</taxon>
        <taxon>Sar</taxon>
        <taxon>Stramenopiles</taxon>
        <taxon>Bigyra</taxon>
        <taxon>Opalozoa</taxon>
        <taxon>Opalinata</taxon>
        <taxon>Blastocystidae</taxon>
        <taxon>Blastocystis</taxon>
    </lineage>
</organism>
<dbReference type="Gene3D" id="1.25.10.10">
    <property type="entry name" value="Leucine-rich Repeat Variant"/>
    <property type="match status" value="1"/>
</dbReference>
<dbReference type="OrthoDB" id="1183224at2759"/>
<protein>
    <submittedName>
        <fullName evidence="2">Cell differentiation protein rcd1</fullName>
    </submittedName>
</protein>
<gene>
    <name evidence="2" type="ORF">AV274_0081</name>
</gene>
<evidence type="ECO:0000313" key="3">
    <source>
        <dbReference type="Proteomes" id="UP000078348"/>
    </source>
</evidence>
<dbReference type="InterPro" id="IPR011989">
    <property type="entry name" value="ARM-like"/>
</dbReference>
<dbReference type="EMBL" id="LXWW01000003">
    <property type="protein sequence ID" value="OAO18187.1"/>
    <property type="molecule type" value="Genomic_DNA"/>
</dbReference>
<accession>A0A196SPV2</accession>
<comment type="similarity">
    <text evidence="1">Belongs to the CNOT9 family.</text>
</comment>
<evidence type="ECO:0000256" key="1">
    <source>
        <dbReference type="ARBA" id="ARBA00006385"/>
    </source>
</evidence>
<dbReference type="Proteomes" id="UP000078348">
    <property type="component" value="Unassembled WGS sequence"/>
</dbReference>
<sequence length="218" mass="25123">MKCQEDLRTACLYNSFGIVTILQGEILSVYKYLNDTSVDEKVEIRACNALTIIHSLVTNPEVVPYVIESNMLYFIVPLIESRNKRFVNIRKVCLAVIFEISMHKRNPNLIIQLFLQGLVQSCLSVFERVEMNEKNTITLIVYNVLTSDNMLNYILQRQKLTQIIGSFLVKCGIECTMSGDKKTLNDYRQKVLDYLALSGSRDLVNSINEEVRRQTELR</sequence>
<dbReference type="InterPro" id="IPR016024">
    <property type="entry name" value="ARM-type_fold"/>
</dbReference>
<proteinExistence type="inferred from homology"/>
<dbReference type="SUPFAM" id="SSF48371">
    <property type="entry name" value="ARM repeat"/>
    <property type="match status" value="1"/>
</dbReference>
<dbReference type="GO" id="GO:0006402">
    <property type="term" value="P:mRNA catabolic process"/>
    <property type="evidence" value="ECO:0007669"/>
    <property type="project" value="InterPro"/>
</dbReference>
<dbReference type="InterPro" id="IPR007216">
    <property type="entry name" value="CNOT9"/>
</dbReference>
<dbReference type="PANTHER" id="PTHR12262">
    <property type="entry name" value="CCR4-NOT TRANSCRIPTION COMPLEX SUBUNIT 9"/>
    <property type="match status" value="1"/>
</dbReference>
<keyword evidence="3" id="KW-1185">Reference proteome</keyword>
<dbReference type="GO" id="GO:0030014">
    <property type="term" value="C:CCR4-NOT complex"/>
    <property type="evidence" value="ECO:0007669"/>
    <property type="project" value="InterPro"/>
</dbReference>
<evidence type="ECO:0000313" key="2">
    <source>
        <dbReference type="EMBL" id="OAO18187.1"/>
    </source>
</evidence>
<comment type="caution">
    <text evidence="2">The sequence shown here is derived from an EMBL/GenBank/DDBJ whole genome shotgun (WGS) entry which is preliminary data.</text>
</comment>
<dbReference type="AlphaFoldDB" id="A0A196SPV2"/>
<name>A0A196SPV2_BLAHN</name>
<reference evidence="2 3" key="1">
    <citation type="submission" date="2016-05" db="EMBL/GenBank/DDBJ databases">
        <title>Nuclear genome of Blastocystis sp. subtype 1 NandII.</title>
        <authorList>
            <person name="Gentekaki E."/>
            <person name="Curtis B."/>
            <person name="Stairs C."/>
            <person name="Eme L."/>
            <person name="Herman E."/>
            <person name="Klimes V."/>
            <person name="Arias M.C."/>
            <person name="Elias M."/>
            <person name="Hilliou F."/>
            <person name="Klute M."/>
            <person name="Malik S.-B."/>
            <person name="Pightling A."/>
            <person name="Rachubinski R."/>
            <person name="Salas D."/>
            <person name="Schlacht A."/>
            <person name="Suga H."/>
            <person name="Archibald J."/>
            <person name="Ball S.G."/>
            <person name="Clark G."/>
            <person name="Dacks J."/>
            <person name="Van Der Giezen M."/>
            <person name="Tsaousis A."/>
            <person name="Roger A."/>
        </authorList>
    </citation>
    <scope>NUCLEOTIDE SEQUENCE [LARGE SCALE GENOMIC DNA]</scope>
    <source>
        <strain evidence="3">ATCC 50177 / NandII</strain>
    </source>
</reference>